<keyword evidence="3" id="KW-1185">Reference proteome</keyword>
<organism evidence="2 3">
    <name type="scientific">Babesia duncani</name>
    <dbReference type="NCBI Taxonomy" id="323732"/>
    <lineage>
        <taxon>Eukaryota</taxon>
        <taxon>Sar</taxon>
        <taxon>Alveolata</taxon>
        <taxon>Apicomplexa</taxon>
        <taxon>Aconoidasida</taxon>
        <taxon>Piroplasmida</taxon>
        <taxon>Babesiidae</taxon>
        <taxon>Babesia</taxon>
    </lineage>
</organism>
<dbReference type="Gene3D" id="3.30.780.10">
    <property type="entry name" value="SUI1-like domain"/>
    <property type="match status" value="1"/>
</dbReference>
<reference evidence="2" key="1">
    <citation type="journal article" date="2023" name="Nat. Microbiol.">
        <title>Babesia duncani multi-omics identifies virulence factors and drug targets.</title>
        <authorList>
            <person name="Singh P."/>
            <person name="Lonardi S."/>
            <person name="Liang Q."/>
            <person name="Vydyam P."/>
            <person name="Khabirova E."/>
            <person name="Fang T."/>
            <person name="Gihaz S."/>
            <person name="Thekkiniath J."/>
            <person name="Munshi M."/>
            <person name="Abel S."/>
            <person name="Ciampossin L."/>
            <person name="Batugedara G."/>
            <person name="Gupta M."/>
            <person name="Lu X.M."/>
            <person name="Lenz T."/>
            <person name="Chakravarty S."/>
            <person name="Cornillot E."/>
            <person name="Hu Y."/>
            <person name="Ma W."/>
            <person name="Gonzalez L.M."/>
            <person name="Sanchez S."/>
            <person name="Estrada K."/>
            <person name="Sanchez-Flores A."/>
            <person name="Montero E."/>
            <person name="Harb O.S."/>
            <person name="Le Roch K.G."/>
            <person name="Mamoun C.B."/>
        </authorList>
    </citation>
    <scope>NUCLEOTIDE SEQUENCE</scope>
    <source>
        <strain evidence="2">WA1</strain>
    </source>
</reference>
<dbReference type="EMBL" id="JALLKP010000157">
    <property type="protein sequence ID" value="KAK2194329.1"/>
    <property type="molecule type" value="Genomic_DNA"/>
</dbReference>
<dbReference type="InterPro" id="IPR007740">
    <property type="entry name" value="Ribosomal_mL49"/>
</dbReference>
<dbReference type="Proteomes" id="UP001214638">
    <property type="component" value="Unassembled WGS sequence"/>
</dbReference>
<dbReference type="Pfam" id="PF05046">
    <property type="entry name" value="Img2"/>
    <property type="match status" value="1"/>
</dbReference>
<keyword evidence="2" id="KW-0687">Ribonucleoprotein</keyword>
<proteinExistence type="predicted"/>
<name>A0AAD9PGP2_9APIC</name>
<dbReference type="GO" id="GO:0006412">
    <property type="term" value="P:translation"/>
    <property type="evidence" value="ECO:0007669"/>
    <property type="project" value="InterPro"/>
</dbReference>
<dbReference type="GO" id="GO:0003735">
    <property type="term" value="F:structural constituent of ribosome"/>
    <property type="evidence" value="ECO:0007669"/>
    <property type="project" value="InterPro"/>
</dbReference>
<accession>A0AAD9PGP2</accession>
<dbReference type="RefSeq" id="XP_067801176.1">
    <property type="nucleotide sequence ID" value="XM_067949202.1"/>
</dbReference>
<evidence type="ECO:0000256" key="1">
    <source>
        <dbReference type="SAM" id="Phobius"/>
    </source>
</evidence>
<keyword evidence="2" id="KW-0689">Ribosomal protein</keyword>
<gene>
    <name evidence="2" type="ORF">BdWA1_004201</name>
</gene>
<dbReference type="KEGG" id="bdw:94338494"/>
<comment type="caution">
    <text evidence="2">The sequence shown here is derived from an EMBL/GenBank/DDBJ whole genome shotgun (WGS) entry which is preliminary data.</text>
</comment>
<evidence type="ECO:0000313" key="2">
    <source>
        <dbReference type="EMBL" id="KAK2194329.1"/>
    </source>
</evidence>
<dbReference type="GeneID" id="94338494"/>
<sequence>MRFISYITRRTQLKTRLSTIPFHVHRTDSDNLAVFVKHKNNGNLAYTFVKKIYGHRQLLKNEIREIVGGAKIIDTKDAFMISGDHKRIIKAEYGLILICAGFFILSTILALCCWIIYGERICYFYSKHVSRDFKSHKS</sequence>
<keyword evidence="1" id="KW-0812">Transmembrane</keyword>
<feature type="transmembrane region" description="Helical" evidence="1">
    <location>
        <begin position="95"/>
        <end position="117"/>
    </location>
</feature>
<evidence type="ECO:0000313" key="3">
    <source>
        <dbReference type="Proteomes" id="UP001214638"/>
    </source>
</evidence>
<protein>
    <submittedName>
        <fullName evidence="2">Ribosomal protein L49-IMG2</fullName>
    </submittedName>
</protein>
<dbReference type="AlphaFoldDB" id="A0AAD9PGP2"/>
<keyword evidence="1" id="KW-0472">Membrane</keyword>
<keyword evidence="1" id="KW-1133">Transmembrane helix</keyword>
<dbReference type="GO" id="GO:0005840">
    <property type="term" value="C:ribosome"/>
    <property type="evidence" value="ECO:0007669"/>
    <property type="project" value="UniProtKB-KW"/>
</dbReference>